<comment type="pathway">
    <text evidence="7">Protein modification; lipoprotein biosynthesis (diacylglyceryl transfer).</text>
</comment>
<feature type="transmembrane region" description="Helical" evidence="7">
    <location>
        <begin position="92"/>
        <end position="110"/>
    </location>
</feature>
<evidence type="ECO:0000256" key="6">
    <source>
        <dbReference type="ARBA" id="ARBA00023136"/>
    </source>
</evidence>
<keyword evidence="4 7" id="KW-0812">Transmembrane</keyword>
<feature type="transmembrane region" description="Helical" evidence="7">
    <location>
        <begin position="207"/>
        <end position="225"/>
    </location>
</feature>
<dbReference type="Proteomes" id="UP000033695">
    <property type="component" value="Unassembled WGS sequence"/>
</dbReference>
<comment type="caution">
    <text evidence="8">The sequence shown here is derived from an EMBL/GenBank/DDBJ whole genome shotgun (WGS) entry which is preliminary data.</text>
</comment>
<dbReference type="HOGENOM" id="CLU_013386_0_1_9"/>
<comment type="function">
    <text evidence="7">Catalyzes the transfer of the diacylglyceryl group from phosphatidylglycerol to the sulfhydryl group of the N-terminal cysteine of a prolipoprotein, the first step in the formation of mature lipoproteins.</text>
</comment>
<keyword evidence="6 7" id="KW-0472">Membrane</keyword>
<evidence type="ECO:0000256" key="3">
    <source>
        <dbReference type="ARBA" id="ARBA00022679"/>
    </source>
</evidence>
<reference evidence="8 9" key="1">
    <citation type="submission" date="2014-12" db="EMBL/GenBank/DDBJ databases">
        <title>Comparative genomics of the lactic acid bacteria isolated from the honey bee gut.</title>
        <authorList>
            <person name="Ellegaard K.M."/>
            <person name="Tamarit D."/>
            <person name="Javelind E."/>
            <person name="Olofsson T."/>
            <person name="Andersson S.G."/>
            <person name="Vasquez A."/>
        </authorList>
    </citation>
    <scope>NUCLEOTIDE SEQUENCE [LARGE SCALE GENOMIC DNA]</scope>
    <source>
        <strain evidence="8 9">Hon2</strain>
    </source>
</reference>
<evidence type="ECO:0000313" key="9">
    <source>
        <dbReference type="Proteomes" id="UP000033695"/>
    </source>
</evidence>
<evidence type="ECO:0000256" key="2">
    <source>
        <dbReference type="ARBA" id="ARBA00022475"/>
    </source>
</evidence>
<dbReference type="STRING" id="1218508.JG29_11700"/>
<feature type="transmembrane region" description="Helical" evidence="7">
    <location>
        <begin position="237"/>
        <end position="255"/>
    </location>
</feature>
<proteinExistence type="inferred from homology"/>
<keyword evidence="5 7" id="KW-1133">Transmembrane helix</keyword>
<protein>
    <recommendedName>
        <fullName evidence="7">Phosphatidylglycerol--prolipoprotein diacylglyceryl transferase</fullName>
        <ecNumber evidence="7">2.5.1.145</ecNumber>
    </recommendedName>
</protein>
<dbReference type="GO" id="GO:0005886">
    <property type="term" value="C:plasma membrane"/>
    <property type="evidence" value="ECO:0007669"/>
    <property type="project" value="UniProtKB-SubCell"/>
</dbReference>
<dbReference type="GO" id="GO:0042158">
    <property type="term" value="P:lipoprotein biosynthetic process"/>
    <property type="evidence" value="ECO:0007669"/>
    <property type="project" value="UniProtKB-UniRule"/>
</dbReference>
<dbReference type="EC" id="2.5.1.145" evidence="7"/>
<dbReference type="GO" id="GO:0008961">
    <property type="term" value="F:phosphatidylglycerol-prolipoprotein diacylglyceryl transferase activity"/>
    <property type="evidence" value="ECO:0007669"/>
    <property type="project" value="UniProtKB-UniRule"/>
</dbReference>
<feature type="transmembrane region" description="Helical" evidence="7">
    <location>
        <begin position="177"/>
        <end position="195"/>
    </location>
</feature>
<evidence type="ECO:0000256" key="7">
    <source>
        <dbReference type="HAMAP-Rule" id="MF_01147"/>
    </source>
</evidence>
<feature type="transmembrane region" description="Helical" evidence="7">
    <location>
        <begin position="49"/>
        <end position="72"/>
    </location>
</feature>
<feature type="transmembrane region" description="Helical" evidence="7">
    <location>
        <begin position="20"/>
        <end position="37"/>
    </location>
</feature>
<accession>A0A0F4KRY3</accession>
<keyword evidence="9" id="KW-1185">Reference proteome</keyword>
<comment type="catalytic activity">
    <reaction evidence="7">
        <text>L-cysteinyl-[prolipoprotein] + a 1,2-diacyl-sn-glycero-3-phospho-(1'-sn-glycerol) = an S-1,2-diacyl-sn-glyceryl-L-cysteinyl-[prolipoprotein] + sn-glycerol 1-phosphate + H(+)</text>
        <dbReference type="Rhea" id="RHEA:56712"/>
        <dbReference type="Rhea" id="RHEA-COMP:14679"/>
        <dbReference type="Rhea" id="RHEA-COMP:14680"/>
        <dbReference type="ChEBI" id="CHEBI:15378"/>
        <dbReference type="ChEBI" id="CHEBI:29950"/>
        <dbReference type="ChEBI" id="CHEBI:57685"/>
        <dbReference type="ChEBI" id="CHEBI:64716"/>
        <dbReference type="ChEBI" id="CHEBI:140658"/>
        <dbReference type="EC" id="2.5.1.145"/>
    </reaction>
</comment>
<feature type="binding site" evidence="7">
    <location>
        <position position="135"/>
    </location>
    <ligand>
        <name>a 1,2-diacyl-sn-glycero-3-phospho-(1'-sn-glycerol)</name>
        <dbReference type="ChEBI" id="CHEBI:64716"/>
    </ligand>
</feature>
<dbReference type="OrthoDB" id="871140at2"/>
<dbReference type="NCBIfam" id="TIGR00544">
    <property type="entry name" value="lgt"/>
    <property type="match status" value="1"/>
</dbReference>
<evidence type="ECO:0000256" key="5">
    <source>
        <dbReference type="ARBA" id="ARBA00022989"/>
    </source>
</evidence>
<organism evidence="8 9">
    <name type="scientific">Bombilactobacillus mellis</name>
    <dbReference type="NCBI Taxonomy" id="1218508"/>
    <lineage>
        <taxon>Bacteria</taxon>
        <taxon>Bacillati</taxon>
        <taxon>Bacillota</taxon>
        <taxon>Bacilli</taxon>
        <taxon>Lactobacillales</taxon>
        <taxon>Lactobacillaceae</taxon>
        <taxon>Bombilactobacillus</taxon>
    </lineage>
</organism>
<evidence type="ECO:0000256" key="4">
    <source>
        <dbReference type="ARBA" id="ARBA00022692"/>
    </source>
</evidence>
<evidence type="ECO:0000256" key="1">
    <source>
        <dbReference type="ARBA" id="ARBA00007150"/>
    </source>
</evidence>
<keyword evidence="3 7" id="KW-0808">Transferase</keyword>
<keyword evidence="2 7" id="KW-1003">Cell membrane</keyword>
<dbReference type="PANTHER" id="PTHR30589:SF0">
    <property type="entry name" value="PHOSPHATIDYLGLYCEROL--PROLIPOPROTEIN DIACYLGLYCERYL TRANSFERASE"/>
    <property type="match status" value="1"/>
</dbReference>
<dbReference type="PATRIC" id="fig|1218508.4.peg.1157"/>
<gene>
    <name evidence="7 8" type="primary">lgt</name>
    <name evidence="8" type="ORF">JG29_11700</name>
</gene>
<dbReference type="Pfam" id="PF01790">
    <property type="entry name" value="LGT"/>
    <property type="match status" value="1"/>
</dbReference>
<evidence type="ECO:0000313" key="8">
    <source>
        <dbReference type="EMBL" id="KJY48759.1"/>
    </source>
</evidence>
<feature type="transmembrane region" description="Helical" evidence="7">
    <location>
        <begin position="117"/>
        <end position="137"/>
    </location>
</feature>
<dbReference type="EMBL" id="JXBZ01000008">
    <property type="protein sequence ID" value="KJY48759.1"/>
    <property type="molecule type" value="Genomic_DNA"/>
</dbReference>
<keyword evidence="8" id="KW-0449">Lipoprotein</keyword>
<comment type="similarity">
    <text evidence="1 7">Belongs to the Lgt family.</text>
</comment>
<dbReference type="UniPathway" id="UPA00664"/>
<comment type="subcellular location">
    <subcellularLocation>
        <location evidence="7">Cell membrane</location>
        <topology evidence="7">Multi-pass membrane protein</topology>
    </subcellularLocation>
</comment>
<dbReference type="RefSeq" id="WP_045923019.1">
    <property type="nucleotide sequence ID" value="NZ_JBHTHW010000008.1"/>
</dbReference>
<dbReference type="AlphaFoldDB" id="A0A0F4KRY3"/>
<dbReference type="HAMAP" id="MF_01147">
    <property type="entry name" value="Lgt"/>
    <property type="match status" value="1"/>
</dbReference>
<name>A0A0F4KRY3_9LACO</name>
<dbReference type="PANTHER" id="PTHR30589">
    <property type="entry name" value="PROLIPOPROTEIN DIACYLGLYCERYL TRANSFERASE"/>
    <property type="match status" value="1"/>
</dbReference>
<sequence>MSLLVLNPIFLKLGSVTIRWYGILIAAGAAIGVWMALKEAPKRQIMADDIIDLVLWGVPFALLGARIYYVIFQWPFYAQYPGEIIKIWHGGIAIYGGLLAALVVTIVFTYKRHLPLWLILDIAAPSLLIGQIVGRWGNFMNQEAYGGITSAHFLQSLQLPNFVIQQMYINGHFRQPTFLYESAWNLLGLILLLFLRHHPHLFKQGEIFLSYILWYSCGRFFVEGLRTDSLYWGPWRVSQMLSVILFVTAAVIFIYRRKRDQVPDYLAGSGLKYPYHH</sequence>
<dbReference type="InterPro" id="IPR001640">
    <property type="entry name" value="Lgt"/>
</dbReference>
<dbReference type="PROSITE" id="PS01311">
    <property type="entry name" value="LGT"/>
    <property type="match status" value="1"/>
</dbReference>